<dbReference type="AlphaFoldDB" id="A0A501PFT7"/>
<dbReference type="PRINTS" id="PR00080">
    <property type="entry name" value="SDRFAMILY"/>
</dbReference>
<dbReference type="RefSeq" id="WP_139941227.1">
    <property type="nucleotide sequence ID" value="NZ_JBHSYP010000002.1"/>
</dbReference>
<dbReference type="PANTHER" id="PTHR43658:SF8">
    <property type="entry name" value="17-BETA-HYDROXYSTEROID DEHYDROGENASE 14-RELATED"/>
    <property type="match status" value="1"/>
</dbReference>
<dbReference type="InterPro" id="IPR036291">
    <property type="entry name" value="NAD(P)-bd_dom_sf"/>
</dbReference>
<dbReference type="InterPro" id="IPR020904">
    <property type="entry name" value="Sc_DH/Rdtase_CS"/>
</dbReference>
<dbReference type="InterPro" id="IPR002347">
    <property type="entry name" value="SDR_fam"/>
</dbReference>
<proteinExistence type="inferred from homology"/>
<organism evidence="3 4">
    <name type="scientific">Emcibacter nanhaiensis</name>
    <dbReference type="NCBI Taxonomy" id="1505037"/>
    <lineage>
        <taxon>Bacteria</taxon>
        <taxon>Pseudomonadati</taxon>
        <taxon>Pseudomonadota</taxon>
        <taxon>Alphaproteobacteria</taxon>
        <taxon>Emcibacterales</taxon>
        <taxon>Emcibacteraceae</taxon>
        <taxon>Emcibacter</taxon>
    </lineage>
</organism>
<dbReference type="GO" id="GO:0016491">
    <property type="term" value="F:oxidoreductase activity"/>
    <property type="evidence" value="ECO:0007669"/>
    <property type="project" value="UniProtKB-KW"/>
</dbReference>
<evidence type="ECO:0000256" key="1">
    <source>
        <dbReference type="ARBA" id="ARBA00023002"/>
    </source>
</evidence>
<evidence type="ECO:0000313" key="4">
    <source>
        <dbReference type="Proteomes" id="UP000319148"/>
    </source>
</evidence>
<dbReference type="PRINTS" id="PR00081">
    <property type="entry name" value="GDHRDH"/>
</dbReference>
<keyword evidence="4" id="KW-1185">Reference proteome</keyword>
<gene>
    <name evidence="3" type="ORF">FIV46_12285</name>
</gene>
<dbReference type="Proteomes" id="UP000319148">
    <property type="component" value="Unassembled WGS sequence"/>
</dbReference>
<keyword evidence="1" id="KW-0560">Oxidoreductase</keyword>
<dbReference type="EMBL" id="VFIY01000015">
    <property type="protein sequence ID" value="TPD59008.1"/>
    <property type="molecule type" value="Genomic_DNA"/>
</dbReference>
<comment type="caution">
    <text evidence="3">The sequence shown here is derived from an EMBL/GenBank/DDBJ whole genome shotgun (WGS) entry which is preliminary data.</text>
</comment>
<comment type="similarity">
    <text evidence="2">Belongs to the short-chain dehydrogenases/reductases (SDR) family.</text>
</comment>
<dbReference type="Gene3D" id="3.40.50.720">
    <property type="entry name" value="NAD(P)-binding Rossmann-like Domain"/>
    <property type="match status" value="1"/>
</dbReference>
<dbReference type="Pfam" id="PF00106">
    <property type="entry name" value="adh_short"/>
    <property type="match status" value="1"/>
</dbReference>
<name>A0A501PFT7_9PROT</name>
<sequence>MDYKDKIAFITGGAHGAAFGQAQYFGRLGCRIFIVDIRGDALEAALEKLRAEGIEAHGAQMDLMDREAYARVADQVEDIYGGPPELLFNTAGVFAHGPTEASTYEDFDWVMGVNLNGVINGMVTFVPRMIKAGRPGYIVSTSSMGGFGGHDGTALYSAAKSAVISLMESYREALAKYDIGVSVLCPANINTNIALSSDTRPAHLGKSGYVVNEESKQALKDIYQHGMDPLELAENVHKGIEANQLYILPYPEVKEMVAAYFNNILKAFPPLESDPEGAKKRTEALMEWGQKRRHIFTQKSKDAPV</sequence>
<dbReference type="OrthoDB" id="7191281at2"/>
<accession>A0A501PFT7</accession>
<evidence type="ECO:0000313" key="3">
    <source>
        <dbReference type="EMBL" id="TPD59008.1"/>
    </source>
</evidence>
<dbReference type="PANTHER" id="PTHR43658">
    <property type="entry name" value="SHORT-CHAIN DEHYDROGENASE/REDUCTASE"/>
    <property type="match status" value="1"/>
</dbReference>
<dbReference type="PROSITE" id="PS00061">
    <property type="entry name" value="ADH_SHORT"/>
    <property type="match status" value="1"/>
</dbReference>
<protein>
    <submittedName>
        <fullName evidence="3">SDR family NAD(P)-dependent oxidoreductase</fullName>
    </submittedName>
</protein>
<dbReference type="CDD" id="cd05233">
    <property type="entry name" value="SDR_c"/>
    <property type="match status" value="1"/>
</dbReference>
<evidence type="ECO:0000256" key="2">
    <source>
        <dbReference type="RuleBase" id="RU000363"/>
    </source>
</evidence>
<dbReference type="SUPFAM" id="SSF51735">
    <property type="entry name" value="NAD(P)-binding Rossmann-fold domains"/>
    <property type="match status" value="1"/>
</dbReference>
<reference evidence="4" key="1">
    <citation type="submission" date="2019-06" db="EMBL/GenBank/DDBJ databases">
        <title>The complete genome of Emcibacter congregatus ZYLT.</title>
        <authorList>
            <person name="Zhao Z."/>
        </authorList>
    </citation>
    <scope>NUCLEOTIDE SEQUENCE [LARGE SCALE GENOMIC DNA]</scope>
    <source>
        <strain evidence="4">MCCC 1A06723</strain>
    </source>
</reference>